<keyword evidence="6" id="KW-1185">Reference proteome</keyword>
<dbReference type="SMART" id="SM00320">
    <property type="entry name" value="WD40"/>
    <property type="match status" value="2"/>
</dbReference>
<dbReference type="InterPro" id="IPR019775">
    <property type="entry name" value="WD40_repeat_CS"/>
</dbReference>
<protein>
    <submittedName>
        <fullName evidence="5">Uncharacterized protein</fullName>
    </submittedName>
</protein>
<dbReference type="InterPro" id="IPR015943">
    <property type="entry name" value="WD40/YVTN_repeat-like_dom_sf"/>
</dbReference>
<keyword evidence="2" id="KW-0677">Repeat</keyword>
<feature type="region of interest" description="Disordered" evidence="4">
    <location>
        <begin position="548"/>
        <end position="570"/>
    </location>
</feature>
<feature type="repeat" description="WD" evidence="3">
    <location>
        <begin position="173"/>
        <end position="214"/>
    </location>
</feature>
<feature type="compositionally biased region" description="Polar residues" evidence="4">
    <location>
        <begin position="632"/>
        <end position="643"/>
    </location>
</feature>
<gene>
    <name evidence="5" type="ORF">BCR42DRAFT_428169</name>
</gene>
<dbReference type="InterPro" id="IPR036322">
    <property type="entry name" value="WD40_repeat_dom_sf"/>
</dbReference>
<name>A0A1X2HYH0_9FUNG</name>
<feature type="region of interest" description="Disordered" evidence="4">
    <location>
        <begin position="293"/>
        <end position="315"/>
    </location>
</feature>
<sequence length="860" mass="96269">MNLCAISLLYPTKYFIAVNNKVCVYGLTGSLVFTPQPIMVLKPSTDPEFMINAIKLGEMKLSPNQPTGEILTAVGDNGEIFAWNTHDLFSSSSSSSAKPFLHRHNLGSTPIDDNDENSDDASTWGIAMHVDGLIAVSANNHRVTIYNLWSSYSNNNNGTYPQNSLGQRGQVELAGHVHNIPCVDFDSSGRFLASGSIDMTCRLWDLSTLQQVGKRFMTRTLDSDAWLWGIKFIPTGHFKSATCDPSSSLAKTLRRYRQQGRATGLTDLHMEHSASYPIYQLDMQQMFHRLNTGDLTDEDDDEEEDDDGDGPGNNLVRLSALLSRHLQRARSIDNDDNDDMIDDDGDLAVDDVYPPVDTTATATATETAWGDPPRDEGDHDDGEQTVSGSFPLDRFQTMDDDIADAALLDWEEHLEDNGEMESLEDQWYPNGGGPDDDDDYDDNYADADDDDGGPIDYTEWPSWEEEEEEEEEEAGAGNVREYDSYGGSPLDDRLAHLSEWGTDHRNNVAEQHMDDGNTGLDHLDDDGDVGSQLDGRLDHLLEWNSNANEHMDDGDDDFSQQGEHEDDYVSGWDSSHPIAYRDISQPDNIDIVPGGWDSNQREDYDDLLAEEEGWMQDRSQFPWHWVGIRGGTNDQDQGVSSLLQDGASGQGDTRSMNDGDTKTTPPIFNNLEPTVLYAPTNSDIPYVFEPTGPAPPATPPLTDYLMITSKKDAYLLHPTNRQGQWTMATVQRERRVVSRADARTAFVLDMMERLSFVEWIPDLELCVVASQKGCVALMRVLQVQIHHQQTCLFNHEKYIPLHGLQNSVLYGMTVHRLPSEQQQQQHPVYQLSLLYLDGTMRSYRLSKPSRTSLLDLSSIL</sequence>
<proteinExistence type="predicted"/>
<feature type="region of interest" description="Disordered" evidence="4">
    <location>
        <begin position="333"/>
        <end position="395"/>
    </location>
</feature>
<evidence type="ECO:0000313" key="6">
    <source>
        <dbReference type="Proteomes" id="UP000193560"/>
    </source>
</evidence>
<dbReference type="Proteomes" id="UP000193560">
    <property type="component" value="Unassembled WGS sequence"/>
</dbReference>
<evidence type="ECO:0000256" key="4">
    <source>
        <dbReference type="SAM" id="MobiDB-lite"/>
    </source>
</evidence>
<feature type="compositionally biased region" description="Acidic residues" evidence="4">
    <location>
        <begin position="434"/>
        <end position="453"/>
    </location>
</feature>
<evidence type="ECO:0000256" key="3">
    <source>
        <dbReference type="PROSITE-ProRule" id="PRU00221"/>
    </source>
</evidence>
<reference evidence="5 6" key="1">
    <citation type="submission" date="2016-07" db="EMBL/GenBank/DDBJ databases">
        <title>Pervasive Adenine N6-methylation of Active Genes in Fungi.</title>
        <authorList>
            <consortium name="DOE Joint Genome Institute"/>
            <person name="Mondo S.J."/>
            <person name="Dannebaum R.O."/>
            <person name="Kuo R.C."/>
            <person name="Labutti K."/>
            <person name="Haridas S."/>
            <person name="Kuo A."/>
            <person name="Salamov A."/>
            <person name="Ahrendt S.R."/>
            <person name="Lipzen A."/>
            <person name="Sullivan W."/>
            <person name="Andreopoulos W.B."/>
            <person name="Clum A."/>
            <person name="Lindquist E."/>
            <person name="Daum C."/>
            <person name="Ramamoorthy G.K."/>
            <person name="Gryganskyi A."/>
            <person name="Culley D."/>
            <person name="Magnuson J.K."/>
            <person name="James T.Y."/>
            <person name="O'Malley M.A."/>
            <person name="Stajich J.E."/>
            <person name="Spatafora J.W."/>
            <person name="Visel A."/>
            <person name="Grigoriev I.V."/>
        </authorList>
    </citation>
    <scope>NUCLEOTIDE SEQUENCE [LARGE SCALE GENOMIC DNA]</scope>
    <source>
        <strain evidence="5 6">NRRL 1336</strain>
    </source>
</reference>
<organism evidence="5 6">
    <name type="scientific">Absidia repens</name>
    <dbReference type="NCBI Taxonomy" id="90262"/>
    <lineage>
        <taxon>Eukaryota</taxon>
        <taxon>Fungi</taxon>
        <taxon>Fungi incertae sedis</taxon>
        <taxon>Mucoromycota</taxon>
        <taxon>Mucoromycotina</taxon>
        <taxon>Mucoromycetes</taxon>
        <taxon>Mucorales</taxon>
        <taxon>Cunninghamellaceae</taxon>
        <taxon>Absidia</taxon>
    </lineage>
</organism>
<dbReference type="InterPro" id="IPR001680">
    <property type="entry name" value="WD40_rpt"/>
</dbReference>
<dbReference type="EMBL" id="MCGE01000044">
    <property type="protein sequence ID" value="ORZ05377.1"/>
    <property type="molecule type" value="Genomic_DNA"/>
</dbReference>
<dbReference type="PROSITE" id="PS00678">
    <property type="entry name" value="WD_REPEATS_1"/>
    <property type="match status" value="1"/>
</dbReference>
<comment type="caution">
    <text evidence="5">The sequence shown here is derived from an EMBL/GenBank/DDBJ whole genome shotgun (WGS) entry which is preliminary data.</text>
</comment>
<dbReference type="SUPFAM" id="SSF50978">
    <property type="entry name" value="WD40 repeat-like"/>
    <property type="match status" value="1"/>
</dbReference>
<feature type="compositionally biased region" description="Low complexity" evidence="4">
    <location>
        <begin position="358"/>
        <end position="368"/>
    </location>
</feature>
<dbReference type="Gene3D" id="2.130.10.10">
    <property type="entry name" value="YVTN repeat-like/Quinoprotein amine dehydrogenase"/>
    <property type="match status" value="1"/>
</dbReference>
<accession>A0A1X2HYH0</accession>
<evidence type="ECO:0000256" key="1">
    <source>
        <dbReference type="ARBA" id="ARBA00022574"/>
    </source>
</evidence>
<feature type="region of interest" description="Disordered" evidence="4">
    <location>
        <begin position="418"/>
        <end position="487"/>
    </location>
</feature>
<keyword evidence="1 3" id="KW-0853">WD repeat</keyword>
<dbReference type="Pfam" id="PF00400">
    <property type="entry name" value="WD40"/>
    <property type="match status" value="1"/>
</dbReference>
<feature type="compositionally biased region" description="Acidic residues" evidence="4">
    <location>
        <begin position="552"/>
        <end position="568"/>
    </location>
</feature>
<feature type="region of interest" description="Disordered" evidence="4">
    <location>
        <begin position="632"/>
        <end position="671"/>
    </location>
</feature>
<evidence type="ECO:0000313" key="5">
    <source>
        <dbReference type="EMBL" id="ORZ05377.1"/>
    </source>
</evidence>
<evidence type="ECO:0000256" key="2">
    <source>
        <dbReference type="ARBA" id="ARBA00022737"/>
    </source>
</evidence>
<dbReference type="PROSITE" id="PS50082">
    <property type="entry name" value="WD_REPEATS_2"/>
    <property type="match status" value="1"/>
</dbReference>
<dbReference type="AlphaFoldDB" id="A0A1X2HYH0"/>
<feature type="compositionally biased region" description="Acidic residues" evidence="4">
    <location>
        <begin position="295"/>
        <end position="309"/>
    </location>
</feature>
<dbReference type="STRING" id="90262.A0A1X2HYH0"/>
<dbReference type="PROSITE" id="PS50294">
    <property type="entry name" value="WD_REPEATS_REGION"/>
    <property type="match status" value="1"/>
</dbReference>
<feature type="compositionally biased region" description="Acidic residues" evidence="4">
    <location>
        <begin position="462"/>
        <end position="474"/>
    </location>
</feature>
<dbReference type="OrthoDB" id="5591786at2759"/>
<feature type="compositionally biased region" description="Acidic residues" evidence="4">
    <location>
        <begin position="334"/>
        <end position="349"/>
    </location>
</feature>